<sequence length="426" mass="48384">MRLHLSIITAIIFLAFICHASFSQGYRAGTINNTWKPTPTPIPKPVNKTTGPGYTGYPVVQGDGGESKMAEQYVKAALAYEEAARKTKCTENRIVYSAQAEYHRCLADQLRIGSTAQCPKPTQQLIYCAADDQQSSAISEGQEVESNPSTQQIRERFTSTNDPISRTLYEQQMQLGTAIKDPTQQRDYYNTISKQQAESQAINQGVEAVGGLILNLFEAKRQRQAQEREQAERRAAYEERMAEKREAARQAEEERLEEERRRLALIRQKRDYILSPAKEKQLPSAQIDSQTRVLYYLPYAVLDETHIWLAAEPFAITRYTDGSWPLLRDIETQIHRALQKDYNVSGVPLLLSGYYTRLEEAQMARTEITIRSLNETGFLMHSFMFGSTAAEARSSTSTDFWGEKKAPSNQLQPLQQPKSKASFWDN</sequence>
<feature type="chain" id="PRO_5045930089" description="DUF4398 domain-containing protein" evidence="3">
    <location>
        <begin position="21"/>
        <end position="426"/>
    </location>
</feature>
<feature type="region of interest" description="Disordered" evidence="2">
    <location>
        <begin position="396"/>
        <end position="426"/>
    </location>
</feature>
<dbReference type="EMBL" id="JBHULN010000019">
    <property type="protein sequence ID" value="MFD2573552.1"/>
    <property type="molecule type" value="Genomic_DNA"/>
</dbReference>
<keyword evidence="5" id="KW-1185">Reference proteome</keyword>
<accession>A0ABW5M964</accession>
<reference evidence="5" key="1">
    <citation type="journal article" date="2019" name="Int. J. Syst. Evol. Microbiol.">
        <title>The Global Catalogue of Microorganisms (GCM) 10K type strain sequencing project: providing services to taxonomists for standard genome sequencing and annotation.</title>
        <authorList>
            <consortium name="The Broad Institute Genomics Platform"/>
            <consortium name="The Broad Institute Genome Sequencing Center for Infectious Disease"/>
            <person name="Wu L."/>
            <person name="Ma J."/>
        </authorList>
    </citation>
    <scope>NUCLEOTIDE SEQUENCE [LARGE SCALE GENOMIC DNA]</scope>
    <source>
        <strain evidence="5">KCTC 42805</strain>
    </source>
</reference>
<evidence type="ECO:0000256" key="2">
    <source>
        <dbReference type="SAM" id="MobiDB-lite"/>
    </source>
</evidence>
<keyword evidence="1" id="KW-0175">Coiled coil</keyword>
<proteinExistence type="predicted"/>
<protein>
    <recommendedName>
        <fullName evidence="6">DUF4398 domain-containing protein</fullName>
    </recommendedName>
</protein>
<evidence type="ECO:0008006" key="6">
    <source>
        <dbReference type="Google" id="ProtNLM"/>
    </source>
</evidence>
<evidence type="ECO:0000256" key="1">
    <source>
        <dbReference type="SAM" id="Coils"/>
    </source>
</evidence>
<evidence type="ECO:0000313" key="4">
    <source>
        <dbReference type="EMBL" id="MFD2573552.1"/>
    </source>
</evidence>
<dbReference type="Proteomes" id="UP001597469">
    <property type="component" value="Unassembled WGS sequence"/>
</dbReference>
<dbReference type="RefSeq" id="WP_381526341.1">
    <property type="nucleotide sequence ID" value="NZ_JBHULN010000019.1"/>
</dbReference>
<evidence type="ECO:0000256" key="3">
    <source>
        <dbReference type="SAM" id="SignalP"/>
    </source>
</evidence>
<feature type="signal peptide" evidence="3">
    <location>
        <begin position="1"/>
        <end position="20"/>
    </location>
</feature>
<keyword evidence="3" id="KW-0732">Signal</keyword>
<feature type="coiled-coil region" evidence="1">
    <location>
        <begin position="214"/>
        <end position="269"/>
    </location>
</feature>
<feature type="compositionally biased region" description="Polar residues" evidence="2">
    <location>
        <begin position="407"/>
        <end position="426"/>
    </location>
</feature>
<comment type="caution">
    <text evidence="4">The sequence shown here is derived from an EMBL/GenBank/DDBJ whole genome shotgun (WGS) entry which is preliminary data.</text>
</comment>
<organism evidence="4 5">
    <name type="scientific">Spirosoma soli</name>
    <dbReference type="NCBI Taxonomy" id="1770529"/>
    <lineage>
        <taxon>Bacteria</taxon>
        <taxon>Pseudomonadati</taxon>
        <taxon>Bacteroidota</taxon>
        <taxon>Cytophagia</taxon>
        <taxon>Cytophagales</taxon>
        <taxon>Cytophagaceae</taxon>
        <taxon>Spirosoma</taxon>
    </lineage>
</organism>
<evidence type="ECO:0000313" key="5">
    <source>
        <dbReference type="Proteomes" id="UP001597469"/>
    </source>
</evidence>
<name>A0ABW5M964_9BACT</name>
<gene>
    <name evidence="4" type="ORF">ACFSUS_23130</name>
</gene>